<keyword evidence="2" id="KW-1185">Reference proteome</keyword>
<accession>A0ACC1K750</accession>
<gene>
    <name evidence="1" type="ORF">IWQ57_000653</name>
</gene>
<dbReference type="EMBL" id="JANBUJ010000062">
    <property type="protein sequence ID" value="KAJ2774825.1"/>
    <property type="molecule type" value="Genomic_DNA"/>
</dbReference>
<evidence type="ECO:0000313" key="2">
    <source>
        <dbReference type="Proteomes" id="UP001140234"/>
    </source>
</evidence>
<reference evidence="1" key="1">
    <citation type="submission" date="2022-07" db="EMBL/GenBank/DDBJ databases">
        <title>Phylogenomic reconstructions and comparative analyses of Kickxellomycotina fungi.</title>
        <authorList>
            <person name="Reynolds N.K."/>
            <person name="Stajich J.E."/>
            <person name="Barry K."/>
            <person name="Grigoriev I.V."/>
            <person name="Crous P."/>
            <person name="Smith M.E."/>
        </authorList>
    </citation>
    <scope>NUCLEOTIDE SEQUENCE</scope>
    <source>
        <strain evidence="1">CBS 109366</strain>
    </source>
</reference>
<evidence type="ECO:0000313" key="1">
    <source>
        <dbReference type="EMBL" id="KAJ2774825.1"/>
    </source>
</evidence>
<protein>
    <submittedName>
        <fullName evidence="1">Uncharacterized protein</fullName>
    </submittedName>
</protein>
<organism evidence="1 2">
    <name type="scientific">Coemansia nantahalensis</name>
    <dbReference type="NCBI Taxonomy" id="2789366"/>
    <lineage>
        <taxon>Eukaryota</taxon>
        <taxon>Fungi</taxon>
        <taxon>Fungi incertae sedis</taxon>
        <taxon>Zoopagomycota</taxon>
        <taxon>Kickxellomycotina</taxon>
        <taxon>Kickxellomycetes</taxon>
        <taxon>Kickxellales</taxon>
        <taxon>Kickxellaceae</taxon>
        <taxon>Coemansia</taxon>
    </lineage>
</organism>
<sequence length="1388" mass="154507">MPARRQKLEKALLRGRSPFLTKAVQLLPNADQTSLESFSNALGQPHTPGSHLDRHYTLLRKNSLHQHLTIHAMQRLLKRIASDPGSFHSGGGELPSDVILRLIDDYRSLGFALGASEYASLIRALAAEPGRETEVLQLVDTIVDSSEISPFLRARKGKQALGAAAADRIPSDEEIARIDEALAGASAEGSDQLTATSSGENHLGAGAALPQDARGVDRIQALVVEQSQTRLRHSEQGGGGSDRLVRISRSFYHMAMRGFAHVYHVRGVLAILNRMLESATQVPFRIARHMMPNRETWDIVGEVLVRQRDRPTFVKTWIGFLSRGARPPTGLTRSLVRLLVHQSCVEQAIWVMCISRCLPDTGEKPPQALFAEDAVPWELKVQTMHVASALEAASALDVTHMTQLDALHQGRVAVQLPMLGRPDADIYAHLIGGAVRMKSARLAERLFQELVDAGVAPAGATFGHLASLYADREQTNRVFLIVREVLLQQHKQLIRDGLAGQGGGPAMSATALRRRTSLLCADVACIVPLLRFYLQTGKDAEALSLLRSWDLIHDQHVPAEKLALALAQVYRRPEDSAAINAITNRLQHTRASDAGAEAPDESSYTRQVSAASAGRPADAGTLLQVYAQAIKTHFQARNIPGVIKVLRDIAASSLPPTFSMWEAVLRGFLREQALDLFDAVRVYLRDTLRTPLSLPLYSLWMQTLRNHGDVVGTQAAFDEMVSLGQVPNQQHYLYLVHAYAYNGWIEQAMSIVSNLRKPHSSLRAGMNIDVAAVEAFVSCGDMERAEIELRYLLDNAHLPTRRIPARPFNYIIIGHLYAGDGRKAMRTYEEMVRLGVTPDVYTFAILMQSYAVANDLANCMRVFNEMVRVGVAPDIVVYTIMICAFGLAKKVLNAEIVYKQIQQEQSWARSIVAKQGLQRADAPLTHTSPEALDAYADALSAAGQEDSPLPLDADSNTVSEQLRIRGFFNLDPIVYIAMLSVYRHSGRTMSALATWERLVSNFPIVQWSPRQGGAPSKTLHYTGRFHMPAWTLVLRTARESIGVTRVRSTPAGFHPHLDQPLYTDAIAAMVKQRWRHRLCIRRLLRNGWSSAAARKVGSRIVTRLHIVNGVERELDARTSKDRSFCTRQRCRVSLPVLDELQPFTGFDYWIPKGVRRATLEAALADSPNGPADTGASTPQPQPGTMPSLASSITKKGRHAKETAQGIAEIVARQWRALEDDQFKFSNLHVVEYIPCMLVGRQYDELHRLLSLVEPPAESDAQSSHYRYRNIDIDAHLTRLLARQVRLVRAQLCIVRERRMVLAALISRDGELGVAYARESVYGKLDKRRTRSEMQVMRERLVLHSERELCWNSELRVLVDIAHVWSRLIPAQDQQYLLQVARKASLLVR</sequence>
<comment type="caution">
    <text evidence="1">The sequence shown here is derived from an EMBL/GenBank/DDBJ whole genome shotgun (WGS) entry which is preliminary data.</text>
</comment>
<name>A0ACC1K750_9FUNG</name>
<dbReference type="Proteomes" id="UP001140234">
    <property type="component" value="Unassembled WGS sequence"/>
</dbReference>
<proteinExistence type="predicted"/>